<evidence type="ECO:0000313" key="2">
    <source>
        <dbReference type="EMBL" id="OQV18118.1"/>
    </source>
</evidence>
<proteinExistence type="predicted"/>
<comment type="caution">
    <text evidence="2">The sequence shown here is derived from an EMBL/GenBank/DDBJ whole genome shotgun (WGS) entry which is preliminary data.</text>
</comment>
<feature type="region of interest" description="Disordered" evidence="1">
    <location>
        <begin position="14"/>
        <end position="83"/>
    </location>
</feature>
<sequence length="232" mass="24418">MQFSTILISIQPAANLNPTRSDHVCRPDSPPQVHRQAVPAAPPGRSPTARSGTSRTAHHPPHNQQEDNGIAAPSSWDASVGRWSAASSPESVYRAPHANADHSKHKLLQAVTRRMSRPTGITGPASSARELSTEASADRVGVRVPRAVCGGLSTFQPVKRQIKSGSADSTSAFVPLSGRRVGGSGSGPGNGYSVHSDCMDESSGSRREEEEGMVGGENWVVKQRQAVSGLFG</sequence>
<feature type="region of interest" description="Disordered" evidence="1">
    <location>
        <begin position="169"/>
        <end position="217"/>
    </location>
</feature>
<reference evidence="3" key="1">
    <citation type="submission" date="2017-01" db="EMBL/GenBank/DDBJ databases">
        <title>Comparative genomics of anhydrobiosis in the tardigrade Hypsibius dujardini.</title>
        <authorList>
            <person name="Yoshida Y."/>
            <person name="Koutsovoulos G."/>
            <person name="Laetsch D."/>
            <person name="Stevens L."/>
            <person name="Kumar S."/>
            <person name="Horikawa D."/>
            <person name="Ishino K."/>
            <person name="Komine S."/>
            <person name="Tomita M."/>
            <person name="Blaxter M."/>
            <person name="Arakawa K."/>
        </authorList>
    </citation>
    <scope>NUCLEOTIDE SEQUENCE [LARGE SCALE GENOMIC DNA]</scope>
    <source>
        <strain evidence="3">Z151</strain>
    </source>
</reference>
<dbReference type="AlphaFoldDB" id="A0A1W0WSD3"/>
<accession>A0A1W0WSD3</accession>
<feature type="region of interest" description="Disordered" evidence="1">
    <location>
        <begin position="117"/>
        <end position="137"/>
    </location>
</feature>
<keyword evidence="3" id="KW-1185">Reference proteome</keyword>
<feature type="compositionally biased region" description="Gly residues" evidence="1">
    <location>
        <begin position="180"/>
        <end position="190"/>
    </location>
</feature>
<dbReference type="Proteomes" id="UP000192578">
    <property type="component" value="Unassembled WGS sequence"/>
</dbReference>
<evidence type="ECO:0000313" key="3">
    <source>
        <dbReference type="Proteomes" id="UP000192578"/>
    </source>
</evidence>
<organism evidence="2 3">
    <name type="scientific">Hypsibius exemplaris</name>
    <name type="common">Freshwater tardigrade</name>
    <dbReference type="NCBI Taxonomy" id="2072580"/>
    <lineage>
        <taxon>Eukaryota</taxon>
        <taxon>Metazoa</taxon>
        <taxon>Ecdysozoa</taxon>
        <taxon>Tardigrada</taxon>
        <taxon>Eutardigrada</taxon>
        <taxon>Parachela</taxon>
        <taxon>Hypsibioidea</taxon>
        <taxon>Hypsibiidae</taxon>
        <taxon>Hypsibius</taxon>
    </lineage>
</organism>
<gene>
    <name evidence="2" type="ORF">BV898_07705</name>
</gene>
<protein>
    <submittedName>
        <fullName evidence="2">Uncharacterized protein</fullName>
    </submittedName>
</protein>
<dbReference type="EMBL" id="MTYJ01000052">
    <property type="protein sequence ID" value="OQV18118.1"/>
    <property type="molecule type" value="Genomic_DNA"/>
</dbReference>
<name>A0A1W0WSD3_HYPEX</name>
<evidence type="ECO:0000256" key="1">
    <source>
        <dbReference type="SAM" id="MobiDB-lite"/>
    </source>
</evidence>